<comment type="cofactor">
    <cofactor evidence="1">
        <name>FAD</name>
        <dbReference type="ChEBI" id="CHEBI:57692"/>
    </cofactor>
</comment>
<evidence type="ECO:0000259" key="5">
    <source>
        <dbReference type="Pfam" id="PF07992"/>
    </source>
</evidence>
<evidence type="ECO:0000256" key="1">
    <source>
        <dbReference type="ARBA" id="ARBA00001974"/>
    </source>
</evidence>
<evidence type="ECO:0000313" key="7">
    <source>
        <dbReference type="Proteomes" id="UP000199657"/>
    </source>
</evidence>
<dbReference type="Gene3D" id="3.50.50.60">
    <property type="entry name" value="FAD/NAD(P)-binding domain"/>
    <property type="match status" value="2"/>
</dbReference>
<dbReference type="InterPro" id="IPR036188">
    <property type="entry name" value="FAD/NAD-bd_sf"/>
</dbReference>
<comment type="similarity">
    <text evidence="2">Belongs to the FAD-dependent oxidoreductase family.</text>
</comment>
<proteinExistence type="inferred from homology"/>
<dbReference type="SUPFAM" id="SSF51905">
    <property type="entry name" value="FAD/NAD(P)-binding domain"/>
    <property type="match status" value="2"/>
</dbReference>
<organism evidence="6 7">
    <name type="scientific">Aquisalimonas asiatica</name>
    <dbReference type="NCBI Taxonomy" id="406100"/>
    <lineage>
        <taxon>Bacteria</taxon>
        <taxon>Pseudomonadati</taxon>
        <taxon>Pseudomonadota</taxon>
        <taxon>Gammaproteobacteria</taxon>
        <taxon>Chromatiales</taxon>
        <taxon>Ectothiorhodospiraceae</taxon>
        <taxon>Aquisalimonas</taxon>
    </lineage>
</organism>
<accession>A0A1H8QRA8</accession>
<dbReference type="Pfam" id="PF07992">
    <property type="entry name" value="Pyr_redox_2"/>
    <property type="match status" value="1"/>
</dbReference>
<dbReference type="Proteomes" id="UP000199657">
    <property type="component" value="Unassembled WGS sequence"/>
</dbReference>
<keyword evidence="3" id="KW-0285">Flavoprotein</keyword>
<dbReference type="InterPro" id="IPR023753">
    <property type="entry name" value="FAD/NAD-binding_dom"/>
</dbReference>
<dbReference type="PRINTS" id="PR00411">
    <property type="entry name" value="PNDRDTASEI"/>
</dbReference>
<dbReference type="GO" id="GO:0016491">
    <property type="term" value="F:oxidoreductase activity"/>
    <property type="evidence" value="ECO:0007669"/>
    <property type="project" value="InterPro"/>
</dbReference>
<evidence type="ECO:0000313" key="6">
    <source>
        <dbReference type="EMBL" id="SEO56393.1"/>
    </source>
</evidence>
<dbReference type="InterPro" id="IPR050260">
    <property type="entry name" value="FAD-bd_OxRdtase"/>
</dbReference>
<keyword evidence="7" id="KW-1185">Reference proteome</keyword>
<protein>
    <submittedName>
        <fullName evidence="6">Pyridine nucleotide-disulphide oxidoreductase</fullName>
    </submittedName>
</protein>
<sequence length="422" mass="45256">MRHVIVGAGPAGVVAAEQLRGHDPDAEITLISGEQEPPYSRMAIPYYLVENIEEAGTYLRKQSGYFDEQRIRVLHDEVTGVDPGGHSIALGQGGSLGYDRLLIATGSRPLDLPVPGGDRPEVRHCWTLEDARAIVQSAQPGARVVLIGAGFIGCIILEALALRRTELTVVEAGNRMVPRMMDETAGGLIRDWCESRGVRVHVDAKVASIDDGRGNHAAAVRLENGEVLDADLVIAAVGVTPNAEFLQGAGLDMDAGILVDRQLKSSVDGIYAAGDVAQGVDFSTGGQSVHAIQPTAADHARVAASNMVGRHQAYHGSVNMNVLDTLGLISSSFGLWMGKDGGDSITVHDPDRYRYLNLQFEDDRMVGASALGLTEHVGVLRGLIQTRVKLGVWKERLRKDPSRLMEAYLGATRPIGYNAHVL</sequence>
<evidence type="ECO:0000256" key="4">
    <source>
        <dbReference type="ARBA" id="ARBA00022827"/>
    </source>
</evidence>
<feature type="domain" description="FAD/NAD(P)-binding" evidence="5">
    <location>
        <begin position="2"/>
        <end position="283"/>
    </location>
</feature>
<dbReference type="EMBL" id="FOEG01000001">
    <property type="protein sequence ID" value="SEO56393.1"/>
    <property type="molecule type" value="Genomic_DNA"/>
</dbReference>
<keyword evidence="4" id="KW-0274">FAD</keyword>
<gene>
    <name evidence="6" type="ORF">SAMN04488052_101719</name>
</gene>
<dbReference type="AlphaFoldDB" id="A0A1H8QRA8"/>
<dbReference type="PANTHER" id="PTHR43429:SF3">
    <property type="entry name" value="NITRITE REDUCTASE [NAD(P)H]"/>
    <property type="match status" value="1"/>
</dbReference>
<name>A0A1H8QRA8_9GAMM</name>
<dbReference type="RefSeq" id="WP_091639968.1">
    <property type="nucleotide sequence ID" value="NZ_FOEG01000001.1"/>
</dbReference>
<dbReference type="PRINTS" id="PR00368">
    <property type="entry name" value="FADPNR"/>
</dbReference>
<evidence type="ECO:0000256" key="2">
    <source>
        <dbReference type="ARBA" id="ARBA00006442"/>
    </source>
</evidence>
<evidence type="ECO:0000256" key="3">
    <source>
        <dbReference type="ARBA" id="ARBA00022630"/>
    </source>
</evidence>
<dbReference type="STRING" id="406100.SAMN04488052_101719"/>
<reference evidence="6 7" key="1">
    <citation type="submission" date="2016-10" db="EMBL/GenBank/DDBJ databases">
        <authorList>
            <person name="de Groot N.N."/>
        </authorList>
    </citation>
    <scope>NUCLEOTIDE SEQUENCE [LARGE SCALE GENOMIC DNA]</scope>
    <source>
        <strain evidence="6 7">CGMCC 1.6291</strain>
    </source>
</reference>
<dbReference type="OrthoDB" id="9768666at2"/>
<dbReference type="PANTHER" id="PTHR43429">
    <property type="entry name" value="PYRIDINE NUCLEOTIDE-DISULFIDE OXIDOREDUCTASE DOMAIN-CONTAINING"/>
    <property type="match status" value="1"/>
</dbReference>